<dbReference type="EMBL" id="AP006499">
    <property type="protein sequence ID" value="BAM81954.1"/>
    <property type="molecule type" value="Genomic_DNA"/>
</dbReference>
<feature type="region of interest" description="Disordered" evidence="1">
    <location>
        <begin position="213"/>
        <end position="246"/>
    </location>
</feature>
<evidence type="ECO:0000256" key="1">
    <source>
        <dbReference type="SAM" id="MobiDB-lite"/>
    </source>
</evidence>
<dbReference type="Gramene" id="CMQ018CT">
    <property type="protein sequence ID" value="CMQ018CT"/>
    <property type="gene ID" value="CMQ018C"/>
</dbReference>
<accession>M1VA67</accession>
<gene>
    <name evidence="2" type="ORF">CYME_CMQ018C</name>
</gene>
<organism evidence="2 3">
    <name type="scientific">Cyanidioschyzon merolae (strain NIES-3377 / 10D)</name>
    <name type="common">Unicellular red alga</name>
    <dbReference type="NCBI Taxonomy" id="280699"/>
    <lineage>
        <taxon>Eukaryota</taxon>
        <taxon>Rhodophyta</taxon>
        <taxon>Bangiophyceae</taxon>
        <taxon>Cyanidiales</taxon>
        <taxon>Cyanidiaceae</taxon>
        <taxon>Cyanidioschyzon</taxon>
    </lineage>
</organism>
<dbReference type="RefSeq" id="XP_005537990.1">
    <property type="nucleotide sequence ID" value="XM_005537933.1"/>
</dbReference>
<dbReference type="KEGG" id="cme:CYME_CMQ018C"/>
<protein>
    <submittedName>
        <fullName evidence="2">Uncharacterized protein</fullName>
    </submittedName>
</protein>
<proteinExistence type="predicted"/>
<feature type="region of interest" description="Disordered" evidence="1">
    <location>
        <begin position="406"/>
        <end position="440"/>
    </location>
</feature>
<dbReference type="AlphaFoldDB" id="M1VA67"/>
<name>M1VA67_CYAM1</name>
<reference evidence="2 3" key="1">
    <citation type="journal article" date="2004" name="Nature">
        <title>Genome sequence of the ultrasmall unicellular red alga Cyanidioschyzon merolae 10D.</title>
        <authorList>
            <person name="Matsuzaki M."/>
            <person name="Misumi O."/>
            <person name="Shin-i T."/>
            <person name="Maruyama S."/>
            <person name="Takahara M."/>
            <person name="Miyagishima S."/>
            <person name="Mori T."/>
            <person name="Nishida K."/>
            <person name="Yagisawa F."/>
            <person name="Nishida K."/>
            <person name="Yoshida Y."/>
            <person name="Nishimura Y."/>
            <person name="Nakao S."/>
            <person name="Kobayashi T."/>
            <person name="Momoyama Y."/>
            <person name="Higashiyama T."/>
            <person name="Minoda A."/>
            <person name="Sano M."/>
            <person name="Nomoto H."/>
            <person name="Oishi K."/>
            <person name="Hayashi H."/>
            <person name="Ohta F."/>
            <person name="Nishizaka S."/>
            <person name="Haga S."/>
            <person name="Miura S."/>
            <person name="Morishita T."/>
            <person name="Kabeya Y."/>
            <person name="Terasawa K."/>
            <person name="Suzuki Y."/>
            <person name="Ishii Y."/>
            <person name="Asakawa S."/>
            <person name="Takano H."/>
            <person name="Ohta N."/>
            <person name="Kuroiwa H."/>
            <person name="Tanaka K."/>
            <person name="Shimizu N."/>
            <person name="Sugano S."/>
            <person name="Sato N."/>
            <person name="Nozaki H."/>
            <person name="Ogasawara N."/>
            <person name="Kohara Y."/>
            <person name="Kuroiwa T."/>
        </authorList>
    </citation>
    <scope>NUCLEOTIDE SEQUENCE [LARGE SCALE GENOMIC DNA]</scope>
    <source>
        <strain evidence="2 3">10D</strain>
    </source>
</reference>
<evidence type="ECO:0000313" key="2">
    <source>
        <dbReference type="EMBL" id="BAM81954.1"/>
    </source>
</evidence>
<dbReference type="Proteomes" id="UP000007014">
    <property type="component" value="Chromosome 17"/>
</dbReference>
<evidence type="ECO:0000313" key="3">
    <source>
        <dbReference type="Proteomes" id="UP000007014"/>
    </source>
</evidence>
<feature type="compositionally biased region" description="Basic and acidic residues" evidence="1">
    <location>
        <begin position="229"/>
        <end position="246"/>
    </location>
</feature>
<dbReference type="OrthoDB" id="10665902at2759"/>
<sequence length="758" mass="82933">MTAWVAVVQPCITANPQQVVVWVASLPCIENGVSARLALHYVVVHLSTTDERDERFDRAVLNRQQKEADGVALEESALLSFSEATANGSASSAPCAHAVGVHCLLSAGWVRWCGLYRHGVQVSTDEGQTCWILLPFTDDDAFEGEHLQRTTYVAASKVSPLWRVQATTSDSLLVSSCIQVIRTPATGAKSWNYRVVVEGALFVAHAGIVGSGTKRSLQQPQQQQRTRAAHLEPGVHESGDADVDAHERGLAPSEAAAALETPARRAASQENGSGAGVFLQQLQHRLEAEIEAWIDSKRSLMLKEAVARRAAAWVATMDRREMERMRAALDIDSSSTLDSTATMPDGHAPGQCDSIPETAQMIPMCPASELDMFHETRVIDASSASMNAEQSDVTDIMLDSERAPCTVSGTASMAKRPRASPRTLTEEAAESRDGERPGATSPRYRKIPCVDILRQKLLWSLDWWHALLVVRDWRDAREPLTALANSRRLRLVLSTPQRNLDAFVRCYTPAVGPASVDHLFSVAAPAHQVSGHLIICGLVSDVPTVRCHSVQSIRVPETMLDHDKTHSDGASHSDRFAPPDTVFEMVVVYPPGARYAERNLCHWWRRLRDDGRVVHSEHVAVEAIVEPDLALLVLRPRIHPPESGLTLPGTQRTFGALLREVAARIRNSLPAGGHVLAQGQVTTCLQLLDALELQIQMHVRNALQSQASSTEPKTDACIAGFEERDFACSGSQKMIDIDRLIALLEETLARTRLSADRA</sequence>
<keyword evidence="3" id="KW-1185">Reference proteome</keyword>
<dbReference type="HOGENOM" id="CLU_367777_0_0_1"/>
<reference evidence="2 3" key="2">
    <citation type="journal article" date="2007" name="BMC Biol.">
        <title>A 100%-complete sequence reveals unusually simple genomic features in the hot-spring red alga Cyanidioschyzon merolae.</title>
        <authorList>
            <person name="Nozaki H."/>
            <person name="Takano H."/>
            <person name="Misumi O."/>
            <person name="Terasawa K."/>
            <person name="Matsuzaki M."/>
            <person name="Maruyama S."/>
            <person name="Nishida K."/>
            <person name="Yagisawa F."/>
            <person name="Yoshida Y."/>
            <person name="Fujiwara T."/>
            <person name="Takio S."/>
            <person name="Tamura K."/>
            <person name="Chung S.J."/>
            <person name="Nakamura S."/>
            <person name="Kuroiwa H."/>
            <person name="Tanaka K."/>
            <person name="Sato N."/>
            <person name="Kuroiwa T."/>
        </authorList>
    </citation>
    <scope>NUCLEOTIDE SEQUENCE [LARGE SCALE GENOMIC DNA]</scope>
    <source>
        <strain evidence="2 3">10D</strain>
    </source>
</reference>
<dbReference type="GeneID" id="16996367"/>